<dbReference type="InterPro" id="IPR006600">
    <property type="entry name" value="HTH_CenpB_DNA-bd_dom"/>
</dbReference>
<dbReference type="Gene3D" id="1.10.10.60">
    <property type="entry name" value="Homeodomain-like"/>
    <property type="match status" value="2"/>
</dbReference>
<feature type="domain" description="HTH CENPB-type" evidence="2">
    <location>
        <begin position="72"/>
        <end position="144"/>
    </location>
</feature>
<dbReference type="Proteomes" id="UP001476247">
    <property type="component" value="Unassembled WGS sequence"/>
</dbReference>
<evidence type="ECO:0000313" key="3">
    <source>
        <dbReference type="EMBL" id="GAA5796652.1"/>
    </source>
</evidence>
<protein>
    <recommendedName>
        <fullName evidence="2">HTH CENPB-type domain-containing protein</fullName>
    </recommendedName>
</protein>
<dbReference type="SUPFAM" id="SSF46689">
    <property type="entry name" value="Homeodomain-like"/>
    <property type="match status" value="1"/>
</dbReference>
<dbReference type="PANTHER" id="PTHR19303">
    <property type="entry name" value="TRANSPOSON"/>
    <property type="match status" value="1"/>
</dbReference>
<evidence type="ECO:0000313" key="4">
    <source>
        <dbReference type="Proteomes" id="UP001476247"/>
    </source>
</evidence>
<name>A0ABP9XPH4_9FUNG</name>
<sequence length="240" mass="27329">MADTPKRIRLTNQQKMEIFIQYDTAIGLMSQAELRKWAQQQFNLPVLPSQALISHILKNKQIILERGKVKSTGKSSKTTELVQLEKILLEHIQTLASKDIQLNGTEIRDYAELVSKQLAIKKKFKFSNGWLQNFRQRHQLKKLDKSTTTLSTQQYTETVTDTATTTSSSSSDTFIECDEQGRKNNDLIDALEKVLLNMTPDTDEEVIFAMTASKMLYKLKSNIDCVTPVPIAGFNEERKA</sequence>
<dbReference type="PANTHER" id="PTHR19303:SF73">
    <property type="entry name" value="PROTEIN PDC2"/>
    <property type="match status" value="1"/>
</dbReference>
<proteinExistence type="predicted"/>
<dbReference type="InterPro" id="IPR009057">
    <property type="entry name" value="Homeodomain-like_sf"/>
</dbReference>
<dbReference type="SMART" id="SM00674">
    <property type="entry name" value="CENPB"/>
    <property type="match status" value="1"/>
</dbReference>
<comment type="caution">
    <text evidence="3">The sequence shown here is derived from an EMBL/GenBank/DDBJ whole genome shotgun (WGS) entry which is preliminary data.</text>
</comment>
<dbReference type="Pfam" id="PF03221">
    <property type="entry name" value="HTH_Tnp_Tc5"/>
    <property type="match status" value="1"/>
</dbReference>
<dbReference type="EMBL" id="BAABUJ010000006">
    <property type="protein sequence ID" value="GAA5796652.1"/>
    <property type="molecule type" value="Genomic_DNA"/>
</dbReference>
<organism evidence="3 4">
    <name type="scientific">Helicostylum pulchrum</name>
    <dbReference type="NCBI Taxonomy" id="562976"/>
    <lineage>
        <taxon>Eukaryota</taxon>
        <taxon>Fungi</taxon>
        <taxon>Fungi incertae sedis</taxon>
        <taxon>Mucoromycota</taxon>
        <taxon>Mucoromycotina</taxon>
        <taxon>Mucoromycetes</taxon>
        <taxon>Mucorales</taxon>
        <taxon>Mucorineae</taxon>
        <taxon>Mucoraceae</taxon>
        <taxon>Helicostylum</taxon>
    </lineage>
</organism>
<gene>
    <name evidence="3" type="ORF">HPULCUR_002026</name>
</gene>
<keyword evidence="1" id="KW-0238">DNA-binding</keyword>
<reference evidence="3 4" key="1">
    <citation type="submission" date="2024-04" db="EMBL/GenBank/DDBJ databases">
        <title>genome sequences of Mucor flavus KT1a and Helicostylum pulchrum KT1b strains isolation_sourced from the surface of a dry-aged beef.</title>
        <authorList>
            <person name="Toyotome T."/>
            <person name="Hosono M."/>
            <person name="Torimaru M."/>
            <person name="Fukuda K."/>
            <person name="Mikami N."/>
        </authorList>
    </citation>
    <scope>NUCLEOTIDE SEQUENCE [LARGE SCALE GENOMIC DNA]</scope>
    <source>
        <strain evidence="3 4">KT1b</strain>
    </source>
</reference>
<evidence type="ECO:0000256" key="1">
    <source>
        <dbReference type="ARBA" id="ARBA00023125"/>
    </source>
</evidence>
<keyword evidence="4" id="KW-1185">Reference proteome</keyword>
<dbReference type="InterPro" id="IPR050863">
    <property type="entry name" value="CenT-Element_Derived"/>
</dbReference>
<accession>A0ABP9XPH4</accession>
<evidence type="ECO:0000259" key="2">
    <source>
        <dbReference type="PROSITE" id="PS51253"/>
    </source>
</evidence>
<dbReference type="PROSITE" id="PS51253">
    <property type="entry name" value="HTH_CENPB"/>
    <property type="match status" value="1"/>
</dbReference>